<dbReference type="SUPFAM" id="SSF53335">
    <property type="entry name" value="S-adenosyl-L-methionine-dependent methyltransferases"/>
    <property type="match status" value="1"/>
</dbReference>
<dbReference type="GO" id="GO:0008170">
    <property type="term" value="F:N-methyltransferase activity"/>
    <property type="evidence" value="ECO:0007669"/>
    <property type="project" value="TreeGrafter"/>
</dbReference>
<accession>A0A914DM78</accession>
<keyword evidence="5" id="KW-0812">Transmembrane</keyword>
<proteinExistence type="inferred from homology"/>
<evidence type="ECO:0000256" key="5">
    <source>
        <dbReference type="SAM" id="Phobius"/>
    </source>
</evidence>
<keyword evidence="4" id="KW-0949">S-adenosyl-L-methionine</keyword>
<keyword evidence="5" id="KW-0472">Membrane</keyword>
<evidence type="ECO:0000256" key="4">
    <source>
        <dbReference type="ARBA" id="ARBA00022691"/>
    </source>
</evidence>
<comment type="similarity">
    <text evidence="1">Belongs to the class I-like SAM-binding methyltransferase superfamily. NNMT/PNMT/TEMT family.</text>
</comment>
<feature type="transmembrane region" description="Helical" evidence="5">
    <location>
        <begin position="55"/>
        <end position="76"/>
    </location>
</feature>
<evidence type="ECO:0000313" key="6">
    <source>
        <dbReference type="Proteomes" id="UP000887540"/>
    </source>
</evidence>
<dbReference type="Pfam" id="PF01234">
    <property type="entry name" value="NNMT_PNMT_TEMT"/>
    <property type="match status" value="1"/>
</dbReference>
<dbReference type="Proteomes" id="UP000887540">
    <property type="component" value="Unplaced"/>
</dbReference>
<dbReference type="GO" id="GO:0005829">
    <property type="term" value="C:cytosol"/>
    <property type="evidence" value="ECO:0007669"/>
    <property type="project" value="TreeGrafter"/>
</dbReference>
<dbReference type="PANTHER" id="PTHR10867">
    <property type="entry name" value="NNMT/PNMT/TEMT FAMILY MEMBER"/>
    <property type="match status" value="1"/>
</dbReference>
<dbReference type="InterPro" id="IPR029063">
    <property type="entry name" value="SAM-dependent_MTases_sf"/>
</dbReference>
<evidence type="ECO:0000256" key="1">
    <source>
        <dbReference type="ARBA" id="ARBA00007996"/>
    </source>
</evidence>
<dbReference type="Gene3D" id="1.20.1640.10">
    <property type="entry name" value="Multidrug efflux transporter AcrB transmembrane domain"/>
    <property type="match status" value="1"/>
</dbReference>
<dbReference type="AlphaFoldDB" id="A0A914DM78"/>
<dbReference type="PANTHER" id="PTHR10867:SF39">
    <property type="entry name" value="NICOTINAMIDE N-METHYLTRANSFERASE-LIKE"/>
    <property type="match status" value="1"/>
</dbReference>
<dbReference type="SUPFAM" id="SSF82866">
    <property type="entry name" value="Multidrug efflux transporter AcrB transmembrane domain"/>
    <property type="match status" value="1"/>
</dbReference>
<dbReference type="WBParaSite" id="ACRNAN_scaffold3052.g19654.t1">
    <property type="protein sequence ID" value="ACRNAN_scaffold3052.g19654.t1"/>
    <property type="gene ID" value="ACRNAN_scaffold3052.g19654"/>
</dbReference>
<evidence type="ECO:0000256" key="3">
    <source>
        <dbReference type="ARBA" id="ARBA00022679"/>
    </source>
</evidence>
<evidence type="ECO:0000313" key="7">
    <source>
        <dbReference type="WBParaSite" id="ACRNAN_scaffold3052.g19654.t1"/>
    </source>
</evidence>
<dbReference type="PROSITE" id="PS51681">
    <property type="entry name" value="SAM_MT_NNMT_PNMT_TEMT"/>
    <property type="match status" value="1"/>
</dbReference>
<evidence type="ECO:0000256" key="2">
    <source>
        <dbReference type="ARBA" id="ARBA00022603"/>
    </source>
</evidence>
<keyword evidence="6" id="KW-1185">Reference proteome</keyword>
<sequence>MLSVLASIAVSAVVIVLTTWRPWLTVLAVLCISWAICCITAFVLLLGWTINVFEATVIVLTIGLSFDYTLHIAVAYKSAPDFVVKEKVVYAIETVGAPVFMSAATNFLAGLALVCLRFSGGMVEVGGFNERNLPISNGAIERDEKSSTSEEKPLLDRDSFHTEFDTNAYLKDFYTNIDDPAMQMVLTFLPHIVARLPPQKTLLDFGAGPTIHVAVCFRNLVEHIYLADYLPQNREELCRWKSCQSTFDWSSPLKMIATHEGKNWTNLKKLEVETREKVSKILYCNAFENPAVQGPEHVVASFDIVNTIFTLEYCCNTLEEYQKAVKNVIDLVKPGGYFIMGGILEETWCSFGGRKFKCLYITKEFIFGCFRDAGLLVDEDKLCRYLEINGMFMICARKKGD</sequence>
<feature type="transmembrane region" description="Helical" evidence="5">
    <location>
        <begin position="96"/>
        <end position="116"/>
    </location>
</feature>
<reference evidence="7" key="1">
    <citation type="submission" date="2022-11" db="UniProtKB">
        <authorList>
            <consortium name="WormBaseParasite"/>
        </authorList>
    </citation>
    <scope>IDENTIFICATION</scope>
</reference>
<keyword evidence="3" id="KW-0808">Transferase</keyword>
<dbReference type="Gene3D" id="3.40.50.150">
    <property type="entry name" value="Vaccinia Virus protein VP39"/>
    <property type="match status" value="1"/>
</dbReference>
<organism evidence="6 7">
    <name type="scientific">Acrobeloides nanus</name>
    <dbReference type="NCBI Taxonomy" id="290746"/>
    <lineage>
        <taxon>Eukaryota</taxon>
        <taxon>Metazoa</taxon>
        <taxon>Ecdysozoa</taxon>
        <taxon>Nematoda</taxon>
        <taxon>Chromadorea</taxon>
        <taxon>Rhabditida</taxon>
        <taxon>Tylenchina</taxon>
        <taxon>Cephalobomorpha</taxon>
        <taxon>Cephaloboidea</taxon>
        <taxon>Cephalobidae</taxon>
        <taxon>Acrobeloides</taxon>
    </lineage>
</organism>
<name>A0A914DM78_9BILA</name>
<dbReference type="InterPro" id="IPR000940">
    <property type="entry name" value="NNMT_TEMT_trans"/>
</dbReference>
<keyword evidence="5" id="KW-1133">Transmembrane helix</keyword>
<dbReference type="GO" id="GO:0032259">
    <property type="term" value="P:methylation"/>
    <property type="evidence" value="ECO:0007669"/>
    <property type="project" value="UniProtKB-KW"/>
</dbReference>
<feature type="transmembrane region" description="Helical" evidence="5">
    <location>
        <begin position="22"/>
        <end position="48"/>
    </location>
</feature>
<protein>
    <submittedName>
        <fullName evidence="7">Uncharacterized protein</fullName>
    </submittedName>
</protein>
<keyword evidence="2" id="KW-0489">Methyltransferase</keyword>